<dbReference type="EMBL" id="BDSP01000011">
    <property type="protein sequence ID" value="GAX09740.1"/>
    <property type="molecule type" value="Genomic_DNA"/>
</dbReference>
<evidence type="ECO:0000256" key="1">
    <source>
        <dbReference type="ARBA" id="ARBA00010236"/>
    </source>
</evidence>
<comment type="similarity">
    <text evidence="1">Belongs to the WSCD family.</text>
</comment>
<accession>A0A1Z5J6Z3</accession>
<feature type="domain" description="Sulfotransferase" evidence="2">
    <location>
        <begin position="133"/>
        <end position="298"/>
    </location>
</feature>
<reference evidence="3 4" key="1">
    <citation type="journal article" date="2015" name="Plant Cell">
        <title>Oil accumulation by the oleaginous diatom Fistulifera solaris as revealed by the genome and transcriptome.</title>
        <authorList>
            <person name="Tanaka T."/>
            <person name="Maeda Y."/>
            <person name="Veluchamy A."/>
            <person name="Tanaka M."/>
            <person name="Abida H."/>
            <person name="Marechal E."/>
            <person name="Bowler C."/>
            <person name="Muto M."/>
            <person name="Sunaga Y."/>
            <person name="Tanaka M."/>
            <person name="Yoshino T."/>
            <person name="Taniguchi T."/>
            <person name="Fukuda Y."/>
            <person name="Nemoto M."/>
            <person name="Matsumoto M."/>
            <person name="Wong P.S."/>
            <person name="Aburatani S."/>
            <person name="Fujibuchi W."/>
        </authorList>
    </citation>
    <scope>NUCLEOTIDE SEQUENCE [LARGE SCALE GENOMIC DNA]</scope>
    <source>
        <strain evidence="3 4">JPCC DA0580</strain>
    </source>
</reference>
<comment type="caution">
    <text evidence="3">The sequence shown here is derived from an EMBL/GenBank/DDBJ whole genome shotgun (WGS) entry which is preliminary data.</text>
</comment>
<dbReference type="Pfam" id="PF00685">
    <property type="entry name" value="Sulfotransfer_1"/>
    <property type="match status" value="1"/>
</dbReference>
<evidence type="ECO:0000313" key="4">
    <source>
        <dbReference type="Proteomes" id="UP000198406"/>
    </source>
</evidence>
<dbReference type="PANTHER" id="PTHR45964">
    <property type="entry name" value="WSCD FAMILY MEMBER CG9164"/>
    <property type="match status" value="1"/>
</dbReference>
<dbReference type="Gene3D" id="3.40.50.300">
    <property type="entry name" value="P-loop containing nucleotide triphosphate hydrolases"/>
    <property type="match status" value="1"/>
</dbReference>
<dbReference type="SUPFAM" id="SSF52540">
    <property type="entry name" value="P-loop containing nucleoside triphosphate hydrolases"/>
    <property type="match status" value="1"/>
</dbReference>
<protein>
    <recommendedName>
        <fullName evidence="2">Sulfotransferase domain-containing protein</fullName>
    </recommendedName>
</protein>
<dbReference type="InParanoid" id="A0A1Z5J6Z3"/>
<dbReference type="GO" id="GO:0008146">
    <property type="term" value="F:sulfotransferase activity"/>
    <property type="evidence" value="ECO:0007669"/>
    <property type="project" value="InterPro"/>
</dbReference>
<dbReference type="InterPro" id="IPR027417">
    <property type="entry name" value="P-loop_NTPase"/>
</dbReference>
<evidence type="ECO:0000313" key="3">
    <source>
        <dbReference type="EMBL" id="GAX09740.1"/>
    </source>
</evidence>
<dbReference type="InterPro" id="IPR051589">
    <property type="entry name" value="Sialate-O-sulfotransferase"/>
</dbReference>
<keyword evidence="4" id="KW-1185">Reference proteome</keyword>
<proteinExistence type="inferred from homology"/>
<dbReference type="Proteomes" id="UP000198406">
    <property type="component" value="Unassembled WGS sequence"/>
</dbReference>
<dbReference type="InterPro" id="IPR000863">
    <property type="entry name" value="Sulfotransferase_dom"/>
</dbReference>
<organism evidence="3 4">
    <name type="scientific">Fistulifera solaris</name>
    <name type="common">Oleaginous diatom</name>
    <dbReference type="NCBI Taxonomy" id="1519565"/>
    <lineage>
        <taxon>Eukaryota</taxon>
        <taxon>Sar</taxon>
        <taxon>Stramenopiles</taxon>
        <taxon>Ochrophyta</taxon>
        <taxon>Bacillariophyta</taxon>
        <taxon>Bacillariophyceae</taxon>
        <taxon>Bacillariophycidae</taxon>
        <taxon>Naviculales</taxon>
        <taxon>Naviculaceae</taxon>
        <taxon>Fistulifera</taxon>
    </lineage>
</organism>
<dbReference type="PANTHER" id="PTHR45964:SF5">
    <property type="entry name" value="WSCD FAMILY MEMBER CG9164"/>
    <property type="match status" value="1"/>
</dbReference>
<gene>
    <name evidence="3" type="ORF">FisN_19Lh209</name>
</gene>
<evidence type="ECO:0000259" key="2">
    <source>
        <dbReference type="Pfam" id="PF00685"/>
    </source>
</evidence>
<name>A0A1Z5J6Z3_FISSO</name>
<dbReference type="OrthoDB" id="5985073at2759"/>
<dbReference type="AlphaFoldDB" id="A0A1Z5J6Z3"/>
<sequence>MESLGRYPLSVLLSFLSETEGTSLLITKKRYAFFLLPMFRLRSDAFDGLKVNGSKKRHRFVVCPAQDPIVLLDRLNTRKLFKRKTIPIKHHMTTSQLAAAEWNQQPRNIPAQLQCLRFLDKTITKQFTDMIGTLLVSYPRSGNTLMRTLLEKVTGLVTGSDTRPDRSLSLELAERHNLVGEGVTHPSMVAFVKTHWPERTGNQVYKGKRAVLLVRNPYDAIDSYWNLNVTKSHTKTVTESVYERFQEKFERLARNEICIWLQFQDYWLRKAGIPVLLIRFEDLVRSPAEQLARTIMFAAEANELPLFWKERIDYVVNGCESIEGMGSYKPRSSTGSGFGKSILKGRYNRDTIDYMHNAAQQISCKDYLSCLGYSVKEHNFPSEESLDHFRRVSVDNLSSKKGDYVMVNQGVPIRPDTCEFGRQMTSWRRSITDNDANPLPTM</sequence>